<reference evidence="2 3" key="1">
    <citation type="journal article" date="2019" name="Nat. Ecol. Evol.">
        <title>Megaphylogeny resolves global patterns of mushroom evolution.</title>
        <authorList>
            <person name="Varga T."/>
            <person name="Krizsan K."/>
            <person name="Foldi C."/>
            <person name="Dima B."/>
            <person name="Sanchez-Garcia M."/>
            <person name="Sanchez-Ramirez S."/>
            <person name="Szollosi G.J."/>
            <person name="Szarkandi J.G."/>
            <person name="Papp V."/>
            <person name="Albert L."/>
            <person name="Andreopoulos W."/>
            <person name="Angelini C."/>
            <person name="Antonin V."/>
            <person name="Barry K.W."/>
            <person name="Bougher N.L."/>
            <person name="Buchanan P."/>
            <person name="Buyck B."/>
            <person name="Bense V."/>
            <person name="Catcheside P."/>
            <person name="Chovatia M."/>
            <person name="Cooper J."/>
            <person name="Damon W."/>
            <person name="Desjardin D."/>
            <person name="Finy P."/>
            <person name="Geml J."/>
            <person name="Haridas S."/>
            <person name="Hughes K."/>
            <person name="Justo A."/>
            <person name="Karasinski D."/>
            <person name="Kautmanova I."/>
            <person name="Kiss B."/>
            <person name="Kocsube S."/>
            <person name="Kotiranta H."/>
            <person name="LaButti K.M."/>
            <person name="Lechner B.E."/>
            <person name="Liimatainen K."/>
            <person name="Lipzen A."/>
            <person name="Lukacs Z."/>
            <person name="Mihaltcheva S."/>
            <person name="Morgado L.N."/>
            <person name="Niskanen T."/>
            <person name="Noordeloos M.E."/>
            <person name="Ohm R.A."/>
            <person name="Ortiz-Santana B."/>
            <person name="Ovrebo C."/>
            <person name="Racz N."/>
            <person name="Riley R."/>
            <person name="Savchenko A."/>
            <person name="Shiryaev A."/>
            <person name="Soop K."/>
            <person name="Spirin V."/>
            <person name="Szebenyi C."/>
            <person name="Tomsovsky M."/>
            <person name="Tulloss R.E."/>
            <person name="Uehling J."/>
            <person name="Grigoriev I.V."/>
            <person name="Vagvolgyi C."/>
            <person name="Papp T."/>
            <person name="Martin F.M."/>
            <person name="Miettinen O."/>
            <person name="Hibbett D.S."/>
            <person name="Nagy L.G."/>
        </authorList>
    </citation>
    <scope>NUCLEOTIDE SEQUENCE [LARGE SCALE GENOMIC DNA]</scope>
    <source>
        <strain evidence="2 3">CBS 962.96</strain>
    </source>
</reference>
<keyword evidence="3" id="KW-1185">Reference proteome</keyword>
<evidence type="ECO:0000256" key="1">
    <source>
        <dbReference type="SAM" id="MobiDB-lite"/>
    </source>
</evidence>
<feature type="compositionally biased region" description="Basic residues" evidence="1">
    <location>
        <begin position="8"/>
        <end position="23"/>
    </location>
</feature>
<evidence type="ECO:0000313" key="3">
    <source>
        <dbReference type="Proteomes" id="UP000297245"/>
    </source>
</evidence>
<organism evidence="2 3">
    <name type="scientific">Dendrothele bispora (strain CBS 962.96)</name>
    <dbReference type="NCBI Taxonomy" id="1314807"/>
    <lineage>
        <taxon>Eukaryota</taxon>
        <taxon>Fungi</taxon>
        <taxon>Dikarya</taxon>
        <taxon>Basidiomycota</taxon>
        <taxon>Agaricomycotina</taxon>
        <taxon>Agaricomycetes</taxon>
        <taxon>Agaricomycetidae</taxon>
        <taxon>Agaricales</taxon>
        <taxon>Agaricales incertae sedis</taxon>
        <taxon>Dendrothele</taxon>
    </lineage>
</organism>
<evidence type="ECO:0000313" key="2">
    <source>
        <dbReference type="EMBL" id="THV01041.1"/>
    </source>
</evidence>
<dbReference type="OrthoDB" id="3365399at2759"/>
<accession>A0A4S8MF16</accession>
<sequence length="161" mass="18431">MDKTPHANLKRKRGDSKKPRSRSRSIMPPPQVPRHQLQNAQNIVRKALGVSHTTSTPELDDEFRLDGTQNRLDPEVAAYARKHASKQHAYPRESSSGPEDKVTVQVRWQPKCQLRLILGYKAEFSLLWEDEGWIYNSLIMVILGLLVSRLPLGVQSRFPLK</sequence>
<feature type="region of interest" description="Disordered" evidence="1">
    <location>
        <begin position="1"/>
        <end position="37"/>
    </location>
</feature>
<dbReference type="AlphaFoldDB" id="A0A4S8MF16"/>
<gene>
    <name evidence="2" type="ORF">K435DRAFT_793643</name>
</gene>
<proteinExistence type="predicted"/>
<protein>
    <submittedName>
        <fullName evidence="2">Uncharacterized protein</fullName>
    </submittedName>
</protein>
<name>A0A4S8MF16_DENBC</name>
<dbReference type="EMBL" id="ML179095">
    <property type="protein sequence ID" value="THV01041.1"/>
    <property type="molecule type" value="Genomic_DNA"/>
</dbReference>
<dbReference type="Proteomes" id="UP000297245">
    <property type="component" value="Unassembled WGS sequence"/>
</dbReference>
<feature type="region of interest" description="Disordered" evidence="1">
    <location>
        <begin position="81"/>
        <end position="102"/>
    </location>
</feature>